<evidence type="ECO:0000256" key="10">
    <source>
        <dbReference type="ARBA" id="ARBA00022833"/>
    </source>
</evidence>
<proteinExistence type="inferred from homology"/>
<accession>A0A1I8PCN1</accession>
<evidence type="ECO:0000313" key="17">
    <source>
        <dbReference type="EnsemblMetazoa" id="SCAU006820-PA"/>
    </source>
</evidence>
<dbReference type="PANTHER" id="PTHR13547:SF1">
    <property type="entry name" value="MITOCHONDRIAL RIBONUCLEASE P CATALYTIC SUBUNIT"/>
    <property type="match status" value="1"/>
</dbReference>
<evidence type="ECO:0000256" key="3">
    <source>
        <dbReference type="ARBA" id="ARBA00004173"/>
    </source>
</evidence>
<dbReference type="EnsemblMetazoa" id="SCAU006820-RA">
    <property type="protein sequence ID" value="SCAU006820-PA"/>
    <property type="gene ID" value="SCAU006820"/>
</dbReference>
<evidence type="ECO:0000256" key="13">
    <source>
        <dbReference type="ARBA" id="ARBA00023128"/>
    </source>
</evidence>
<keyword evidence="7" id="KW-0540">Nuclease</keyword>
<evidence type="ECO:0000256" key="12">
    <source>
        <dbReference type="ARBA" id="ARBA00022946"/>
    </source>
</evidence>
<dbReference type="FunFam" id="3.40.50.11980:FF:000006">
    <property type="entry name" value="AGAP001968-PB"/>
    <property type="match status" value="1"/>
</dbReference>
<dbReference type="Proteomes" id="UP000095300">
    <property type="component" value="Unassembled WGS sequence"/>
</dbReference>
<dbReference type="GO" id="GO:0097745">
    <property type="term" value="P:mitochondrial tRNA 5'-end processing"/>
    <property type="evidence" value="ECO:0007669"/>
    <property type="project" value="TreeGrafter"/>
</dbReference>
<keyword evidence="6" id="KW-0819">tRNA processing</keyword>
<evidence type="ECO:0000256" key="11">
    <source>
        <dbReference type="ARBA" id="ARBA00022842"/>
    </source>
</evidence>
<dbReference type="GO" id="GO:0046872">
    <property type="term" value="F:metal ion binding"/>
    <property type="evidence" value="ECO:0007669"/>
    <property type="project" value="UniProtKB-KW"/>
</dbReference>
<comment type="subcellular location">
    <subcellularLocation>
        <location evidence="3">Mitochondrion</location>
    </subcellularLocation>
</comment>
<evidence type="ECO:0000256" key="6">
    <source>
        <dbReference type="ARBA" id="ARBA00022694"/>
    </source>
</evidence>
<dbReference type="CDD" id="cd18718">
    <property type="entry name" value="PIN_PRORP"/>
    <property type="match status" value="1"/>
</dbReference>
<evidence type="ECO:0000256" key="4">
    <source>
        <dbReference type="ARBA" id="ARBA00007626"/>
    </source>
</evidence>
<dbReference type="Gene3D" id="3.40.50.11980">
    <property type="match status" value="1"/>
</dbReference>
<gene>
    <name evidence="17" type="primary">106083551</name>
</gene>
<keyword evidence="18" id="KW-1185">Reference proteome</keyword>
<organism evidence="17 18">
    <name type="scientific">Stomoxys calcitrans</name>
    <name type="common">Stable fly</name>
    <name type="synonym">Conops calcitrans</name>
    <dbReference type="NCBI Taxonomy" id="35570"/>
    <lineage>
        <taxon>Eukaryota</taxon>
        <taxon>Metazoa</taxon>
        <taxon>Ecdysozoa</taxon>
        <taxon>Arthropoda</taxon>
        <taxon>Hexapoda</taxon>
        <taxon>Insecta</taxon>
        <taxon>Pterygota</taxon>
        <taxon>Neoptera</taxon>
        <taxon>Endopterygota</taxon>
        <taxon>Diptera</taxon>
        <taxon>Brachycera</taxon>
        <taxon>Muscomorpha</taxon>
        <taxon>Muscoidea</taxon>
        <taxon>Muscidae</taxon>
        <taxon>Stomoxys</taxon>
    </lineage>
</organism>
<keyword evidence="12" id="KW-0809">Transit peptide</keyword>
<evidence type="ECO:0000259" key="16">
    <source>
        <dbReference type="Pfam" id="PF16953"/>
    </source>
</evidence>
<protein>
    <recommendedName>
        <fullName evidence="14">Mitochondrial ribonuclease P catalytic subunit</fullName>
        <ecNumber evidence="5">3.1.26.5</ecNumber>
    </recommendedName>
    <alternativeName>
        <fullName evidence="15">Mitochondrial ribonuclease P protein 3</fullName>
    </alternativeName>
</protein>
<dbReference type="OrthoDB" id="46913at2759"/>
<keyword evidence="9" id="KW-0378">Hydrolase</keyword>
<dbReference type="AlphaFoldDB" id="A0A1I8PCN1"/>
<evidence type="ECO:0000313" key="18">
    <source>
        <dbReference type="Proteomes" id="UP000095300"/>
    </source>
</evidence>
<feature type="domain" description="PRORP" evidence="16">
    <location>
        <begin position="289"/>
        <end position="531"/>
    </location>
</feature>
<evidence type="ECO:0000256" key="1">
    <source>
        <dbReference type="ARBA" id="ARBA00000928"/>
    </source>
</evidence>
<evidence type="ECO:0000256" key="14">
    <source>
        <dbReference type="ARBA" id="ARBA00044536"/>
    </source>
</evidence>
<comment type="similarity">
    <text evidence="4">Belongs to the PPR family. P subfamily.</text>
</comment>
<evidence type="ECO:0000256" key="7">
    <source>
        <dbReference type="ARBA" id="ARBA00022722"/>
    </source>
</evidence>
<sequence>MNLNKLLKWKQINHGILQTLFRSSSNFKRQPLVAKVDQLAEIKRSRFQGRSDMTGLEWSQLREFLINNFKHINRNNVDAVIMGVCNESQQLQLAKSYIKHLRENGNEPNDATFGKLLRIYNSVYHARGGNEKSLTAEEQHEILEIYKNIRSKHEILDSISCENLIYGLVTTNNWKEGLELMEMMKITASPTLPAYTEMTIKAFRTKDIVLGWTLLEQMVELRKQPKCEIFLEYINAVSADVKTLTAELDRLFVFLQTHYLVITEKVAKAIVELSLNHSHILSAKLTNLQRFGKCSSCSLHLENVSLCDNDFYKLQNAFLDKVLIRNDVFQKSTPEEVKNFCEYVDKTGPYDCVIDGLNVAYSMGSKKPPQAYANLSLLLFQLASVVKYFNNKNKHVLVLGRKHMNNWPKKTMQYVKDNAAMFLANDLSHDDPFLLYATLKSGQRTDFFSRDFMRQHAFLLGPDLKGIFRRWQQEHQYSLITQTNSGKIIVKEPIRHLICAHKVKDRWHVPYKQQYEQHVSDSFEVPDCWMCIQLLQKK</sequence>
<evidence type="ECO:0000256" key="5">
    <source>
        <dbReference type="ARBA" id="ARBA00012179"/>
    </source>
</evidence>
<dbReference type="Gene3D" id="1.25.40.10">
    <property type="entry name" value="Tetratricopeptide repeat domain"/>
    <property type="match status" value="1"/>
</dbReference>
<dbReference type="GO" id="GO:0001682">
    <property type="term" value="P:tRNA 5'-leader removal"/>
    <property type="evidence" value="ECO:0007669"/>
    <property type="project" value="TreeGrafter"/>
</dbReference>
<dbReference type="GO" id="GO:0030678">
    <property type="term" value="C:mitochondrial ribonuclease P complex"/>
    <property type="evidence" value="ECO:0007669"/>
    <property type="project" value="TreeGrafter"/>
</dbReference>
<dbReference type="Pfam" id="PF16953">
    <property type="entry name" value="PRORP"/>
    <property type="match status" value="1"/>
</dbReference>
<dbReference type="VEuPathDB" id="VectorBase:SCAU006820"/>
<dbReference type="PANTHER" id="PTHR13547">
    <property type="match status" value="1"/>
</dbReference>
<comment type="catalytic activity">
    <reaction evidence="1">
        <text>Endonucleolytic cleavage of RNA, removing 5'-extranucleotides from tRNA precursor.</text>
        <dbReference type="EC" id="3.1.26.5"/>
    </reaction>
</comment>
<reference evidence="17" key="1">
    <citation type="submission" date="2020-05" db="UniProtKB">
        <authorList>
            <consortium name="EnsemblMetazoa"/>
        </authorList>
    </citation>
    <scope>IDENTIFICATION</scope>
    <source>
        <strain evidence="17">USDA</strain>
    </source>
</reference>
<evidence type="ECO:0000256" key="2">
    <source>
        <dbReference type="ARBA" id="ARBA00001946"/>
    </source>
</evidence>
<keyword evidence="8" id="KW-0479">Metal-binding</keyword>
<keyword evidence="13" id="KW-0496">Mitochondrion</keyword>
<evidence type="ECO:0000256" key="8">
    <source>
        <dbReference type="ARBA" id="ARBA00022723"/>
    </source>
</evidence>
<keyword evidence="10" id="KW-0862">Zinc</keyword>
<dbReference type="InterPro" id="IPR031595">
    <property type="entry name" value="PRORP_C"/>
</dbReference>
<keyword evidence="11" id="KW-0460">Magnesium</keyword>
<dbReference type="STRING" id="35570.A0A1I8PCN1"/>
<dbReference type="InterPro" id="IPR011990">
    <property type="entry name" value="TPR-like_helical_dom_sf"/>
</dbReference>
<comment type="cofactor">
    <cofactor evidence="2">
        <name>Mg(2+)</name>
        <dbReference type="ChEBI" id="CHEBI:18420"/>
    </cofactor>
</comment>
<evidence type="ECO:0000256" key="9">
    <source>
        <dbReference type="ARBA" id="ARBA00022801"/>
    </source>
</evidence>
<dbReference type="InterPro" id="IPR033495">
    <property type="entry name" value="MRPP3_PIN_dom"/>
</dbReference>
<dbReference type="GO" id="GO:0004526">
    <property type="term" value="F:ribonuclease P activity"/>
    <property type="evidence" value="ECO:0007669"/>
    <property type="project" value="UniProtKB-EC"/>
</dbReference>
<dbReference type="EC" id="3.1.26.5" evidence="5"/>
<name>A0A1I8PCN1_STOCA</name>
<evidence type="ECO:0000256" key="15">
    <source>
        <dbReference type="ARBA" id="ARBA00044559"/>
    </source>
</evidence>